<keyword evidence="5" id="KW-0406">Ion transport</keyword>
<comment type="caution">
    <text evidence="11">The sequence shown here is derived from an EMBL/GenBank/DDBJ whole genome shotgun (WGS) entry which is preliminary data.</text>
</comment>
<proteinExistence type="predicted"/>
<evidence type="ECO:0000256" key="4">
    <source>
        <dbReference type="ARBA" id="ARBA00022989"/>
    </source>
</evidence>
<dbReference type="SUPFAM" id="SSF48371">
    <property type="entry name" value="ARM repeat"/>
    <property type="match status" value="1"/>
</dbReference>
<dbReference type="Pfam" id="PF00027">
    <property type="entry name" value="cNMP_binding"/>
    <property type="match status" value="1"/>
</dbReference>
<dbReference type="AlphaFoldDB" id="A0A1G1T6C6"/>
<dbReference type="STRING" id="1908237.BEN47_13065"/>
<feature type="transmembrane region" description="Helical" evidence="9">
    <location>
        <begin position="364"/>
        <end position="387"/>
    </location>
</feature>
<dbReference type="PROSITE" id="PS50042">
    <property type="entry name" value="CNMP_BINDING_3"/>
    <property type="match status" value="1"/>
</dbReference>
<dbReference type="SUPFAM" id="SSF51206">
    <property type="entry name" value="cAMP-binding domain-like"/>
    <property type="match status" value="1"/>
</dbReference>
<dbReference type="PROSITE" id="PS00889">
    <property type="entry name" value="CNMP_BINDING_2"/>
    <property type="match status" value="1"/>
</dbReference>
<dbReference type="InterPro" id="IPR016024">
    <property type="entry name" value="ARM-type_fold"/>
</dbReference>
<feature type="transmembrane region" description="Helical" evidence="9">
    <location>
        <begin position="116"/>
        <end position="136"/>
    </location>
</feature>
<dbReference type="GO" id="GO:0005221">
    <property type="term" value="F:intracellularly cyclic nucleotide-activated monoatomic cation channel activity"/>
    <property type="evidence" value="ECO:0007669"/>
    <property type="project" value="InterPro"/>
</dbReference>
<dbReference type="InterPro" id="IPR050866">
    <property type="entry name" value="CNG_cation_channel"/>
</dbReference>
<feature type="transmembrane region" description="Helical" evidence="9">
    <location>
        <begin position="82"/>
        <end position="104"/>
    </location>
</feature>
<reference evidence="11 12" key="1">
    <citation type="submission" date="2016-08" db="EMBL/GenBank/DDBJ databases">
        <title>Hymenobacter coccineus sp. nov., Hymenobacter lapidarius sp. nov. and Hymenobacter glacialis sp. nov., isolated from Antarctic soil.</title>
        <authorList>
            <person name="Sedlacek I."/>
            <person name="Kralova S."/>
            <person name="Kyrova K."/>
            <person name="Maslanova I."/>
            <person name="Stankova E."/>
            <person name="Vrbovska V."/>
            <person name="Nemec M."/>
            <person name="Bartak M."/>
            <person name="Svec P."/>
            <person name="Busse H.-J."/>
            <person name="Pantucek R."/>
        </authorList>
    </citation>
    <scope>NUCLEOTIDE SEQUENCE [LARGE SCALE GENOMIC DNA]</scope>
    <source>
        <strain evidence="11 12">CCM 8643</strain>
    </source>
</reference>
<keyword evidence="7" id="KW-1071">Ligand-gated ion channel</keyword>
<feature type="domain" description="Cyclic nucleotide-binding" evidence="10">
    <location>
        <begin position="940"/>
        <end position="1055"/>
    </location>
</feature>
<dbReference type="SMART" id="SM00100">
    <property type="entry name" value="cNMP"/>
    <property type="match status" value="1"/>
</dbReference>
<name>A0A1G1T6C6_9BACT</name>
<feature type="transmembrane region" description="Helical" evidence="9">
    <location>
        <begin position="301"/>
        <end position="319"/>
    </location>
</feature>
<feature type="transmembrane region" description="Helical" evidence="9">
    <location>
        <begin position="21"/>
        <end position="45"/>
    </location>
</feature>
<protein>
    <recommendedName>
        <fullName evidence="10">Cyclic nucleotide-binding domain-containing protein</fullName>
    </recommendedName>
</protein>
<keyword evidence="6 9" id="KW-0472">Membrane</keyword>
<feature type="transmembrane region" description="Helical" evidence="9">
    <location>
        <begin position="157"/>
        <end position="185"/>
    </location>
</feature>
<evidence type="ECO:0000256" key="8">
    <source>
        <dbReference type="ARBA" id="ARBA00023303"/>
    </source>
</evidence>
<evidence type="ECO:0000256" key="3">
    <source>
        <dbReference type="ARBA" id="ARBA00022692"/>
    </source>
</evidence>
<evidence type="ECO:0000259" key="10">
    <source>
        <dbReference type="PROSITE" id="PS50042"/>
    </source>
</evidence>
<feature type="transmembrane region" description="Helical" evidence="9">
    <location>
        <begin position="231"/>
        <end position="251"/>
    </location>
</feature>
<feature type="transmembrane region" description="Helical" evidence="9">
    <location>
        <begin position="51"/>
        <end position="70"/>
    </location>
</feature>
<dbReference type="PANTHER" id="PTHR45638">
    <property type="entry name" value="CYCLIC NUCLEOTIDE-GATED CATION CHANNEL SUBUNIT A"/>
    <property type="match status" value="1"/>
</dbReference>
<evidence type="ECO:0000256" key="1">
    <source>
        <dbReference type="ARBA" id="ARBA00004141"/>
    </source>
</evidence>
<dbReference type="EMBL" id="MDZB01000097">
    <property type="protein sequence ID" value="OGX86430.1"/>
    <property type="molecule type" value="Genomic_DNA"/>
</dbReference>
<keyword evidence="8" id="KW-0407">Ion channel</keyword>
<dbReference type="GO" id="GO:0016020">
    <property type="term" value="C:membrane"/>
    <property type="evidence" value="ECO:0007669"/>
    <property type="project" value="UniProtKB-SubCell"/>
</dbReference>
<dbReference type="RefSeq" id="WP_070727035.1">
    <property type="nucleotide sequence ID" value="NZ_MDZB01000097.1"/>
</dbReference>
<evidence type="ECO:0000256" key="7">
    <source>
        <dbReference type="ARBA" id="ARBA00023286"/>
    </source>
</evidence>
<dbReference type="InterPro" id="IPR018488">
    <property type="entry name" value="cNMP-bd_CS"/>
</dbReference>
<dbReference type="InterPro" id="IPR011989">
    <property type="entry name" value="ARM-like"/>
</dbReference>
<keyword evidence="3 9" id="KW-0812">Transmembrane</keyword>
<feature type="transmembrane region" description="Helical" evidence="9">
    <location>
        <begin position="399"/>
        <end position="418"/>
    </location>
</feature>
<evidence type="ECO:0000256" key="2">
    <source>
        <dbReference type="ARBA" id="ARBA00022448"/>
    </source>
</evidence>
<dbReference type="Proteomes" id="UP000176294">
    <property type="component" value="Unassembled WGS sequence"/>
</dbReference>
<dbReference type="Gene3D" id="2.60.120.10">
    <property type="entry name" value="Jelly Rolls"/>
    <property type="match status" value="1"/>
</dbReference>
<evidence type="ECO:0000256" key="6">
    <source>
        <dbReference type="ARBA" id="ARBA00023136"/>
    </source>
</evidence>
<comment type="subcellular location">
    <subcellularLocation>
        <location evidence="1">Membrane</location>
        <topology evidence="1">Multi-pass membrane protein</topology>
    </subcellularLocation>
</comment>
<evidence type="ECO:0000256" key="5">
    <source>
        <dbReference type="ARBA" id="ARBA00023065"/>
    </source>
</evidence>
<dbReference type="CDD" id="cd00038">
    <property type="entry name" value="CAP_ED"/>
    <property type="match status" value="1"/>
</dbReference>
<dbReference type="GO" id="GO:0044877">
    <property type="term" value="F:protein-containing complex binding"/>
    <property type="evidence" value="ECO:0007669"/>
    <property type="project" value="TreeGrafter"/>
</dbReference>
<dbReference type="InterPro" id="IPR018490">
    <property type="entry name" value="cNMP-bd_dom_sf"/>
</dbReference>
<sequence length="1071" mass="116538">MDKWFRFLGVRPRETKTVWLFFVHHFLLGIGTMLVYVAAHVLLLAEKPQRNLPLAYCISALAMLAVGRAYAHCQHRLLLRKLATRALLVAAVVAAVLGLLLLRAPSVASAVAIMTGYRLIYLLTNLEFWGMSAVVFNVRQGRRLFSIIGAGDMPAKALGAVIAVFVHANSALVMLLLTATVAYGLALLVQRLTFRAQRVGGRLQTRLVQAPVGQFTFWHSLLGSSPLVRSMGLSIMAIATVAVGVEYLFFMQVKYKLQEQATMLEYVGGLLAITYLLAMVFKLGFSRYGLDRLGVHRTLAVLPLLALGGLLVFGGLRLAGAGPAVVMAYFGGLVLVLEVLRRAVLEPLFLVLFQPMATPERLQGYAVVKGFYEPLGLGLGGALLLALHQAPDLNQWVPFLWMGAFLIGAAVLLQRAYFHYINELKCALGLRIALEPSQEATTGRPCMARASLFRTNHREAIQAIDYLKKAESTALVHHAEDLLKHADSRVRNRVLSLLGHHADVTLLRRLALDDPDATVREMASRLACHHPGPAAEDLLAHPDLAVRRGAIRGRLELAPAHAGALASLAAIAEAPENGARLAALSLLDLLDPASQVTVLTASFHSADCAVVHLAVQAAAAAPSTGLLALLMALLREKATQQAASACLAKAGEAALPSLKAALAQEPDGRYLQALAQVCTRLATPAARQVLVEVVQGPRLSARAAALRALSGYATLWAEKPIFQRLVEVEMRLAQQLVHGMATATTELRQALHYELRRSQQRIFGLLMQLYERQPIMDAQRGVAHATGERQASALEILDSLIPRPLYQGLQAMLDVGRLSEKVQRFDDLLGPMVTTEAIQTTIVRRGTAAFSAWTVAVALRQWHPQPATVACLQPHLEATNALIQESALLVLRQLPVQRPAAYDCLQALHPTVTALLMPSSVPTSSVSARERVLMLKGTTLFTETSENVLGTIVPIMREVSFQPEQEIFVKGTLGTSLFIVCEGEVGIFDGSRQLTSFHRGDFFGELSLLDAEARSATAVALTPVVAFRIDQEDFYDVMEECSEVARNIMRVLCQRLRRQNEKMQPAVSASA</sequence>
<feature type="transmembrane region" description="Helical" evidence="9">
    <location>
        <begin position="326"/>
        <end position="344"/>
    </location>
</feature>
<dbReference type="InterPro" id="IPR014710">
    <property type="entry name" value="RmlC-like_jellyroll"/>
</dbReference>
<evidence type="ECO:0000313" key="12">
    <source>
        <dbReference type="Proteomes" id="UP000176294"/>
    </source>
</evidence>
<evidence type="ECO:0000256" key="9">
    <source>
        <dbReference type="SAM" id="Phobius"/>
    </source>
</evidence>
<dbReference type="InterPro" id="IPR000595">
    <property type="entry name" value="cNMP-bd_dom"/>
</dbReference>
<evidence type="ECO:0000313" key="11">
    <source>
        <dbReference type="EMBL" id="OGX86430.1"/>
    </source>
</evidence>
<keyword evidence="4 9" id="KW-1133">Transmembrane helix</keyword>
<organism evidence="11 12">
    <name type="scientific">Hymenobacter lapidarius</name>
    <dbReference type="NCBI Taxonomy" id="1908237"/>
    <lineage>
        <taxon>Bacteria</taxon>
        <taxon>Pseudomonadati</taxon>
        <taxon>Bacteroidota</taxon>
        <taxon>Cytophagia</taxon>
        <taxon>Cytophagales</taxon>
        <taxon>Hymenobacteraceae</taxon>
        <taxon>Hymenobacter</taxon>
    </lineage>
</organism>
<accession>A0A1G1T6C6</accession>
<feature type="transmembrane region" description="Helical" evidence="9">
    <location>
        <begin position="263"/>
        <end position="281"/>
    </location>
</feature>
<dbReference type="PANTHER" id="PTHR45638:SF11">
    <property type="entry name" value="CYCLIC NUCLEOTIDE-GATED CATION CHANNEL SUBUNIT A"/>
    <property type="match status" value="1"/>
</dbReference>
<dbReference type="OrthoDB" id="9810708at2"/>
<keyword evidence="2" id="KW-0813">Transport</keyword>
<gene>
    <name evidence="11" type="ORF">BEN47_13065</name>
</gene>
<keyword evidence="12" id="KW-1185">Reference proteome</keyword>
<dbReference type="Gene3D" id="1.25.10.10">
    <property type="entry name" value="Leucine-rich Repeat Variant"/>
    <property type="match status" value="1"/>
</dbReference>